<sequence>MGWRLKMTLFQQGPLSAPENVAHVGCYRDPFSSSATTMEPIRRSEQVRYGGTSATRLRGLTMKFNSYKMRSEHTMKQHLKVMSTMIREPKTAENNLTDEQQGILGLSARSPDYTPGQVQPSGPTPKKAKTTKRITRGKRGGKKDKSKLTCYNCGKKGHFARECTEPKKVTTNPISRCVFVTSHVMIAHSTPMWTVDFAVTDHVARDRVRFVEFRRILIGSRNITVRNGASVEVLGIVQLYGMQGLAIEGKKGWLENQLDKSIKALRTDREREYLSEQFKELCDEKGIMRQLTMPRTPQQNGAILTTAYILNRVPSKSVPSTPYELWIGKKPNLSNLRPRGSAGEQPDGSVTKVESRDVDFIENEFPSRGEVNKDLTLYEMMDPNEGCPCSLVENQEEIPETPRDSGSDLQPSGSAPLEDDSQQPQPRRSKCESVPRHRYKIEGEAFMVSSQDDEKPRTVQEALSSSASDKWMMKWRWYKARLVAKGYTQKEGVDYEENFSPVVRFASIRLILAIVANLNLELYQMDVKIAFLNGELDEEIYMDQPVGFVAKGQERKVCKLKRSIYGLKQSSKQWYLRFYQAILSNGFTMIEEDHCVYTKRSKGSFIILSLYVDDILLAGNDAEMIVATKEWLSSNFEMKDMGEADYILGVKIFRDRSKKILGLSQQTYIKKVLERFQMSDCKPIDTPIAKNESLSQNMCPKTQDEQEKMARVPYANAIGNLMYAMMCIRPDICYAVGLGSEFAPDANSDVDWGSDLDKRKSTYGYAFLLNNGAITWSSKKQYAIQEAVWLRRFFQHLEVVKDASDPVTIHCDSTIALAYAKDPKYHGQTKHIDIRYHYIRDMVMHKEVVLKHISTTRMIADPLTKPIGRDAFQAHVRSLGLRRL</sequence>
<dbReference type="PROSITE" id="PS50158">
    <property type="entry name" value="ZF_CCHC"/>
    <property type="match status" value="1"/>
</dbReference>
<evidence type="ECO:0008006" key="6">
    <source>
        <dbReference type="Google" id="ProtNLM"/>
    </source>
</evidence>
<evidence type="ECO:0000259" key="4">
    <source>
        <dbReference type="PROSITE" id="PS50994"/>
    </source>
</evidence>
<dbReference type="Pfam" id="PF00098">
    <property type="entry name" value="zf-CCHC"/>
    <property type="match status" value="1"/>
</dbReference>
<reference evidence="5" key="1">
    <citation type="submission" date="2018-02" db="EMBL/GenBank/DDBJ databases">
        <authorList>
            <person name="Cohen D.B."/>
            <person name="Kent A.D."/>
        </authorList>
    </citation>
    <scope>NUCLEOTIDE SEQUENCE</scope>
</reference>
<dbReference type="InterPro" id="IPR036397">
    <property type="entry name" value="RNaseH_sf"/>
</dbReference>
<dbReference type="SUPFAM" id="SSF57756">
    <property type="entry name" value="Retrovirus zinc finger-like domains"/>
    <property type="match status" value="1"/>
</dbReference>
<dbReference type="InterPro" id="IPR012337">
    <property type="entry name" value="RNaseH-like_sf"/>
</dbReference>
<dbReference type="InterPro" id="IPR013103">
    <property type="entry name" value="RVT_2"/>
</dbReference>
<dbReference type="PROSITE" id="PS50994">
    <property type="entry name" value="INTEGRASE"/>
    <property type="match status" value="1"/>
</dbReference>
<feature type="domain" description="Integrase catalytic" evidence="4">
    <location>
        <begin position="169"/>
        <end position="303"/>
    </location>
</feature>
<keyword evidence="1" id="KW-0863">Zinc-finger</keyword>
<dbReference type="PANTHER" id="PTHR11439">
    <property type="entry name" value="GAG-POL-RELATED RETROTRANSPOSON"/>
    <property type="match status" value="1"/>
</dbReference>
<dbReference type="CDD" id="cd09272">
    <property type="entry name" value="RNase_HI_RT_Ty1"/>
    <property type="match status" value="1"/>
</dbReference>
<dbReference type="GO" id="GO:0003676">
    <property type="term" value="F:nucleic acid binding"/>
    <property type="evidence" value="ECO:0007669"/>
    <property type="project" value="InterPro"/>
</dbReference>
<gene>
    <name evidence="5" type="ORF">FSB_LOCUS13957</name>
</gene>
<dbReference type="Pfam" id="PF07727">
    <property type="entry name" value="RVT_2"/>
    <property type="match status" value="1"/>
</dbReference>
<dbReference type="Gene3D" id="4.10.60.10">
    <property type="entry name" value="Zinc finger, CCHC-type"/>
    <property type="match status" value="1"/>
</dbReference>
<dbReference type="GO" id="GO:0008270">
    <property type="term" value="F:zinc ion binding"/>
    <property type="evidence" value="ECO:0007669"/>
    <property type="project" value="UniProtKB-KW"/>
</dbReference>
<dbReference type="SUPFAM" id="SSF56672">
    <property type="entry name" value="DNA/RNA polymerases"/>
    <property type="match status" value="1"/>
</dbReference>
<dbReference type="Gene3D" id="3.30.420.10">
    <property type="entry name" value="Ribonuclease H-like superfamily/Ribonuclease H"/>
    <property type="match status" value="1"/>
</dbReference>
<name>A0A2N9FG36_FAGSY</name>
<keyword evidence="1" id="KW-0479">Metal-binding</keyword>
<dbReference type="PANTHER" id="PTHR11439:SF483">
    <property type="entry name" value="PEPTIDE SYNTHASE GLIP-LIKE, PUTATIVE (AFU_ORTHOLOGUE AFUA_3G12920)-RELATED"/>
    <property type="match status" value="1"/>
</dbReference>
<dbReference type="SUPFAM" id="SSF53098">
    <property type="entry name" value="Ribonuclease H-like"/>
    <property type="match status" value="1"/>
</dbReference>
<dbReference type="InterPro" id="IPR001878">
    <property type="entry name" value="Znf_CCHC"/>
</dbReference>
<dbReference type="InterPro" id="IPR001584">
    <property type="entry name" value="Integrase_cat-core"/>
</dbReference>
<feature type="compositionally biased region" description="Basic residues" evidence="2">
    <location>
        <begin position="126"/>
        <end position="145"/>
    </location>
</feature>
<protein>
    <recommendedName>
        <fullName evidence="6">CCHC-type domain-containing protein</fullName>
    </recommendedName>
</protein>
<evidence type="ECO:0000256" key="1">
    <source>
        <dbReference type="PROSITE-ProRule" id="PRU00047"/>
    </source>
</evidence>
<accession>A0A2N9FG36</accession>
<evidence type="ECO:0000259" key="3">
    <source>
        <dbReference type="PROSITE" id="PS50158"/>
    </source>
</evidence>
<feature type="region of interest" description="Disordered" evidence="2">
    <location>
        <begin position="397"/>
        <end position="434"/>
    </location>
</feature>
<evidence type="ECO:0000256" key="2">
    <source>
        <dbReference type="SAM" id="MobiDB-lite"/>
    </source>
</evidence>
<dbReference type="SMART" id="SM00343">
    <property type="entry name" value="ZnF_C2HC"/>
    <property type="match status" value="1"/>
</dbReference>
<dbReference type="InterPro" id="IPR036875">
    <property type="entry name" value="Znf_CCHC_sf"/>
</dbReference>
<evidence type="ECO:0000313" key="5">
    <source>
        <dbReference type="EMBL" id="SPC86075.1"/>
    </source>
</evidence>
<keyword evidence="1" id="KW-0862">Zinc</keyword>
<feature type="region of interest" description="Disordered" evidence="2">
    <location>
        <begin position="113"/>
        <end position="145"/>
    </location>
</feature>
<dbReference type="InterPro" id="IPR043502">
    <property type="entry name" value="DNA/RNA_pol_sf"/>
</dbReference>
<dbReference type="EMBL" id="OIVN01000824">
    <property type="protein sequence ID" value="SPC86075.1"/>
    <property type="molecule type" value="Genomic_DNA"/>
</dbReference>
<proteinExistence type="predicted"/>
<organism evidence="5">
    <name type="scientific">Fagus sylvatica</name>
    <name type="common">Beechnut</name>
    <dbReference type="NCBI Taxonomy" id="28930"/>
    <lineage>
        <taxon>Eukaryota</taxon>
        <taxon>Viridiplantae</taxon>
        <taxon>Streptophyta</taxon>
        <taxon>Embryophyta</taxon>
        <taxon>Tracheophyta</taxon>
        <taxon>Spermatophyta</taxon>
        <taxon>Magnoliopsida</taxon>
        <taxon>eudicotyledons</taxon>
        <taxon>Gunneridae</taxon>
        <taxon>Pentapetalae</taxon>
        <taxon>rosids</taxon>
        <taxon>fabids</taxon>
        <taxon>Fagales</taxon>
        <taxon>Fagaceae</taxon>
        <taxon>Fagus</taxon>
    </lineage>
</organism>
<dbReference type="AlphaFoldDB" id="A0A2N9FG36"/>
<feature type="domain" description="CCHC-type" evidence="3">
    <location>
        <begin position="150"/>
        <end position="165"/>
    </location>
</feature>
<dbReference type="GO" id="GO:0015074">
    <property type="term" value="P:DNA integration"/>
    <property type="evidence" value="ECO:0007669"/>
    <property type="project" value="InterPro"/>
</dbReference>
<feature type="region of interest" description="Disordered" evidence="2">
    <location>
        <begin position="330"/>
        <end position="358"/>
    </location>
</feature>